<dbReference type="PANTHER" id="PTHR35862:SF1">
    <property type="entry name" value="FELS-2 PROPHAGE PROTEIN"/>
    <property type="match status" value="1"/>
</dbReference>
<comment type="caution">
    <text evidence="2">The sequence shown here is derived from an EMBL/GenBank/DDBJ whole genome shotgun (WGS) entry which is preliminary data.</text>
</comment>
<sequence length="369" mass="40202">MQADLQNPQGVYQQPSYRLVVDGRDITPTVQARLQRLSLREARSGEADQLDITLDDSDGKLRIPARGAKVQLQLGYTRGGAMADKGEFVVDEVEHSGAPDVINITARSANMRGKLRSRTSTSWHRQTLGKVVADIAKRNGLELTIESALAAKQLQHIDQTNESDVNFLARVAELHDAVATVKKGKLLFLPIGTAANAKGQAMPRVTITRQSGDRHRYHSADRNSYTGVRAYWHDKGSAKRQAAVEGQEENLKTLKESYASEAAALAAARAEMGRLARGESTFELSLAIGDPFLMVQGTFAVQGFKAEIDSTEWLAKIIEHTLDEQGLVTRLELERKGSGNTSTGGATVPADDWEEAGQDLPEDGIDISE</sequence>
<dbReference type="Pfam" id="PF05954">
    <property type="entry name" value="Phage_GPD"/>
    <property type="match status" value="1"/>
</dbReference>
<evidence type="ECO:0000313" key="3">
    <source>
        <dbReference type="Proteomes" id="UP001562178"/>
    </source>
</evidence>
<reference evidence="2 3" key="1">
    <citation type="journal article" date="2016" name="Int. J. Syst. Evol. Microbiol.">
        <title>Description of Comamonas sediminis sp. nov., isolated from lagoon sediments.</title>
        <authorList>
            <person name="Subhash Y."/>
            <person name="Bang J.J."/>
            <person name="You T.H."/>
            <person name="Lee S.S."/>
        </authorList>
    </citation>
    <scope>NUCLEOTIDE SEQUENCE [LARGE SCALE GENOMIC DNA]</scope>
    <source>
        <strain evidence="2 3">JCM 31169</strain>
    </source>
</reference>
<dbReference type="PANTHER" id="PTHR35862">
    <property type="entry name" value="FELS-2 PROPHAGE PROTEIN"/>
    <property type="match status" value="1"/>
</dbReference>
<evidence type="ECO:0000313" key="2">
    <source>
        <dbReference type="EMBL" id="MEY2252478.1"/>
    </source>
</evidence>
<evidence type="ECO:0000256" key="1">
    <source>
        <dbReference type="SAM" id="MobiDB-lite"/>
    </source>
</evidence>
<dbReference type="RefSeq" id="WP_369460509.1">
    <property type="nucleotide sequence ID" value="NZ_JBGBDC010000006.1"/>
</dbReference>
<proteinExistence type="predicted"/>
<feature type="compositionally biased region" description="Acidic residues" evidence="1">
    <location>
        <begin position="351"/>
        <end position="369"/>
    </location>
</feature>
<keyword evidence="3" id="KW-1185">Reference proteome</keyword>
<gene>
    <name evidence="2" type="ORF">AB7A72_15780</name>
</gene>
<accession>A0ABV4B7S1</accession>
<feature type="region of interest" description="Disordered" evidence="1">
    <location>
        <begin position="334"/>
        <end position="369"/>
    </location>
</feature>
<name>A0ABV4B7S1_9BURK</name>
<organism evidence="2 3">
    <name type="scientific">Comamonas sediminis</name>
    <dbReference type="NCBI Taxonomy" id="1783360"/>
    <lineage>
        <taxon>Bacteria</taxon>
        <taxon>Pseudomonadati</taxon>
        <taxon>Pseudomonadota</taxon>
        <taxon>Betaproteobacteria</taxon>
        <taxon>Burkholderiales</taxon>
        <taxon>Comamonadaceae</taxon>
        <taxon>Comamonas</taxon>
    </lineage>
</organism>
<dbReference type="SUPFAM" id="SSF69279">
    <property type="entry name" value="Phage tail proteins"/>
    <property type="match status" value="1"/>
</dbReference>
<dbReference type="Proteomes" id="UP001562178">
    <property type="component" value="Unassembled WGS sequence"/>
</dbReference>
<dbReference type="InterPro" id="IPR052726">
    <property type="entry name" value="Phage_Baseplate_Hub"/>
</dbReference>
<protein>
    <submittedName>
        <fullName evidence="2">Contractile injection system protein, VgrG/Pvc8 family</fullName>
    </submittedName>
</protein>
<dbReference type="EMBL" id="JBGBDC010000006">
    <property type="protein sequence ID" value="MEY2252478.1"/>
    <property type="molecule type" value="Genomic_DNA"/>
</dbReference>